<dbReference type="Proteomes" id="UP000729402">
    <property type="component" value="Unassembled WGS sequence"/>
</dbReference>
<dbReference type="AlphaFoldDB" id="A0A8J5WJK4"/>
<proteinExistence type="predicted"/>
<protein>
    <submittedName>
        <fullName evidence="2">Uncharacterized protein</fullName>
    </submittedName>
</protein>
<organism evidence="2 3">
    <name type="scientific">Zizania palustris</name>
    <name type="common">Northern wild rice</name>
    <dbReference type="NCBI Taxonomy" id="103762"/>
    <lineage>
        <taxon>Eukaryota</taxon>
        <taxon>Viridiplantae</taxon>
        <taxon>Streptophyta</taxon>
        <taxon>Embryophyta</taxon>
        <taxon>Tracheophyta</taxon>
        <taxon>Spermatophyta</taxon>
        <taxon>Magnoliopsida</taxon>
        <taxon>Liliopsida</taxon>
        <taxon>Poales</taxon>
        <taxon>Poaceae</taxon>
        <taxon>BOP clade</taxon>
        <taxon>Oryzoideae</taxon>
        <taxon>Oryzeae</taxon>
        <taxon>Zizaniinae</taxon>
        <taxon>Zizania</taxon>
    </lineage>
</organism>
<name>A0A8J5WJK4_ZIZPA</name>
<feature type="compositionally biased region" description="Low complexity" evidence="1">
    <location>
        <begin position="79"/>
        <end position="90"/>
    </location>
</feature>
<comment type="caution">
    <text evidence="2">The sequence shown here is derived from an EMBL/GenBank/DDBJ whole genome shotgun (WGS) entry which is preliminary data.</text>
</comment>
<keyword evidence="3" id="KW-1185">Reference proteome</keyword>
<dbReference type="EMBL" id="JAAALK010000081">
    <property type="protein sequence ID" value="KAG8089582.1"/>
    <property type="molecule type" value="Genomic_DNA"/>
</dbReference>
<evidence type="ECO:0000256" key="1">
    <source>
        <dbReference type="SAM" id="MobiDB-lite"/>
    </source>
</evidence>
<evidence type="ECO:0000313" key="3">
    <source>
        <dbReference type="Proteomes" id="UP000729402"/>
    </source>
</evidence>
<sequence>MLRGGLMQRCRDTYVDYVGAFYQGLFAMDGDYGDNVDASRHGGDRRARDVAEAACPGDPAVHAMYAKTELRLGRSPALSPSSPNTPPRRSGWWTSEVRDHRNALRLTGFAGLLRLCWRCMREAAVPDPSYGYERLLSA</sequence>
<reference evidence="2" key="2">
    <citation type="submission" date="2021-02" db="EMBL/GenBank/DDBJ databases">
        <authorList>
            <person name="Kimball J.A."/>
            <person name="Haas M.W."/>
            <person name="Macchietto M."/>
            <person name="Kono T."/>
            <person name="Duquette J."/>
            <person name="Shao M."/>
        </authorList>
    </citation>
    <scope>NUCLEOTIDE SEQUENCE</scope>
    <source>
        <tissue evidence="2">Fresh leaf tissue</tissue>
    </source>
</reference>
<evidence type="ECO:0000313" key="2">
    <source>
        <dbReference type="EMBL" id="KAG8089582.1"/>
    </source>
</evidence>
<dbReference type="OrthoDB" id="676541at2759"/>
<feature type="region of interest" description="Disordered" evidence="1">
    <location>
        <begin position="74"/>
        <end position="93"/>
    </location>
</feature>
<accession>A0A8J5WJK4</accession>
<gene>
    <name evidence="2" type="ORF">GUJ93_ZPchr0011g27243</name>
</gene>
<reference evidence="2" key="1">
    <citation type="journal article" date="2021" name="bioRxiv">
        <title>Whole Genome Assembly and Annotation of Northern Wild Rice, Zizania palustris L., Supports a Whole Genome Duplication in the Zizania Genus.</title>
        <authorList>
            <person name="Haas M."/>
            <person name="Kono T."/>
            <person name="Macchietto M."/>
            <person name="Millas R."/>
            <person name="McGilp L."/>
            <person name="Shao M."/>
            <person name="Duquette J."/>
            <person name="Hirsch C.N."/>
            <person name="Kimball J."/>
        </authorList>
    </citation>
    <scope>NUCLEOTIDE SEQUENCE</scope>
    <source>
        <tissue evidence="2">Fresh leaf tissue</tissue>
    </source>
</reference>